<dbReference type="InterPro" id="IPR032801">
    <property type="entry name" value="PXL2A/B/C"/>
</dbReference>
<evidence type="ECO:0008006" key="3">
    <source>
        <dbReference type="Google" id="ProtNLM"/>
    </source>
</evidence>
<evidence type="ECO:0000313" key="2">
    <source>
        <dbReference type="Proteomes" id="UP001165060"/>
    </source>
</evidence>
<organism evidence="1 2">
    <name type="scientific">Tetraparma gracilis</name>
    <dbReference type="NCBI Taxonomy" id="2962635"/>
    <lineage>
        <taxon>Eukaryota</taxon>
        <taxon>Sar</taxon>
        <taxon>Stramenopiles</taxon>
        <taxon>Ochrophyta</taxon>
        <taxon>Bolidophyceae</taxon>
        <taxon>Parmales</taxon>
        <taxon>Triparmaceae</taxon>
        <taxon>Tetraparma</taxon>
    </lineage>
</organism>
<accession>A0ABQ6MT13</accession>
<evidence type="ECO:0000313" key="1">
    <source>
        <dbReference type="EMBL" id="GMI32670.1"/>
    </source>
</evidence>
<proteinExistence type="predicted"/>
<sequence length="203" mass="22673">MPPKPAHYTPPDLHAPDEGWLSSMPRLLDSPLTLIDTRTGLPHDDYVLNSFSLSRVIKPKTLLFIARPGWTLIAIVKEHAPTIQCSNDDCLGLGKFARDYWQGGEVYQNESKLFWKMLGSRQLIGDVKCFSWNPFKIYQAWTKIMARMAAKGVEHNLKGEGLLLGGIAVFGEGECRFLYKEETFYEVPVAGIGKAMDAVDAGL</sequence>
<dbReference type="EMBL" id="BRYB01003204">
    <property type="protein sequence ID" value="GMI32670.1"/>
    <property type="molecule type" value="Genomic_DNA"/>
</dbReference>
<protein>
    <recommendedName>
        <fullName evidence="3">Peroxiredoxin-like 2A</fullName>
    </recommendedName>
</protein>
<gene>
    <name evidence="1" type="ORF">TeGR_g8338</name>
</gene>
<reference evidence="1 2" key="1">
    <citation type="journal article" date="2023" name="Commun. Biol.">
        <title>Genome analysis of Parmales, the sister group of diatoms, reveals the evolutionary specialization of diatoms from phago-mixotrophs to photoautotrophs.</title>
        <authorList>
            <person name="Ban H."/>
            <person name="Sato S."/>
            <person name="Yoshikawa S."/>
            <person name="Yamada K."/>
            <person name="Nakamura Y."/>
            <person name="Ichinomiya M."/>
            <person name="Sato N."/>
            <person name="Blanc-Mathieu R."/>
            <person name="Endo H."/>
            <person name="Kuwata A."/>
            <person name="Ogata H."/>
        </authorList>
    </citation>
    <scope>NUCLEOTIDE SEQUENCE [LARGE SCALE GENOMIC DNA]</scope>
</reference>
<comment type="caution">
    <text evidence="1">The sequence shown here is derived from an EMBL/GenBank/DDBJ whole genome shotgun (WGS) entry which is preliminary data.</text>
</comment>
<dbReference type="Pfam" id="PF13911">
    <property type="entry name" value="AhpC-TSA_2"/>
    <property type="match status" value="1"/>
</dbReference>
<name>A0ABQ6MT13_9STRA</name>
<dbReference type="Proteomes" id="UP001165060">
    <property type="component" value="Unassembled WGS sequence"/>
</dbReference>
<keyword evidence="2" id="KW-1185">Reference proteome</keyword>